<proteinExistence type="predicted"/>
<keyword evidence="2" id="KW-1185">Reference proteome</keyword>
<sequence>MLRPYRGKEDVQAPPCQEAIASWILSAPSVGMGYTRRNRVS</sequence>
<evidence type="ECO:0000313" key="2">
    <source>
        <dbReference type="Proteomes" id="UP000032946"/>
    </source>
</evidence>
<gene>
    <name evidence="1" type="ORF">ARTHRO_50180</name>
</gene>
<name>A0A9P1P0S3_9CYAN</name>
<dbReference type="EMBL" id="FO818640">
    <property type="protein sequence ID" value="CDM97212.1"/>
    <property type="molecule type" value="Genomic_DNA"/>
</dbReference>
<organism evidence="1 2">
    <name type="scientific">Limnospira indica PCC 8005</name>
    <dbReference type="NCBI Taxonomy" id="376219"/>
    <lineage>
        <taxon>Bacteria</taxon>
        <taxon>Bacillati</taxon>
        <taxon>Cyanobacteriota</taxon>
        <taxon>Cyanophyceae</taxon>
        <taxon>Oscillatoriophycideae</taxon>
        <taxon>Oscillatoriales</taxon>
        <taxon>Sirenicapillariaceae</taxon>
        <taxon>Limnospira</taxon>
    </lineage>
</organism>
<accession>A0A9P1P0S3</accession>
<evidence type="ECO:0000313" key="1">
    <source>
        <dbReference type="EMBL" id="CDM97212.1"/>
    </source>
</evidence>
<dbReference type="AlphaFoldDB" id="A0A9P1P0S3"/>
<reference evidence="1 2" key="1">
    <citation type="submission" date="2014-02" db="EMBL/GenBank/DDBJ databases">
        <authorList>
            <person name="Genoscope - CEA"/>
        </authorList>
    </citation>
    <scope>NUCLEOTIDE SEQUENCE [LARGE SCALE GENOMIC DNA]</scope>
    <source>
        <strain evidence="1 2">PCC 8005</strain>
    </source>
</reference>
<protein>
    <submittedName>
        <fullName evidence="1">Uncharacterized protein</fullName>
    </submittedName>
</protein>
<dbReference type="Proteomes" id="UP000032946">
    <property type="component" value="Chromosome"/>
</dbReference>